<dbReference type="InterPro" id="IPR028994">
    <property type="entry name" value="Integrin_alpha_N"/>
</dbReference>
<dbReference type="InterPro" id="IPR011707">
    <property type="entry name" value="Cu-oxidase-like_N"/>
</dbReference>
<dbReference type="Pfam" id="PF07732">
    <property type="entry name" value="Cu-oxidase_3"/>
    <property type="match status" value="1"/>
</dbReference>
<dbReference type="SUPFAM" id="SSF69318">
    <property type="entry name" value="Integrin alpha N-terminal domain"/>
    <property type="match status" value="1"/>
</dbReference>
<name>A0A402CHV9_RHOWR</name>
<evidence type="ECO:0000256" key="1">
    <source>
        <dbReference type="ARBA" id="ARBA00022723"/>
    </source>
</evidence>
<dbReference type="InterPro" id="IPR002355">
    <property type="entry name" value="Cu_oxidase_Cu_BS"/>
</dbReference>
<sequence length="1072" mass="112456">MLLSCRSGTGNTMVVRRRKPLVAIAVAVVVSMTSALTACTSDEPTSTAGGNAGPDGSPVAFEEPVKLSSENGVLEVRLSAHQGTVDLDTVSEPVSNFLVFGYEVLQGTSSNGSTTGDDVYPAPNLRVDPGERLIIHYDNDLRDLTIEDFYDPAFTPAGGNVPIYPPALESAPLNLHTHGLRVSPDGNADNVLLDIPAGMGNVYDYAVPKDMPNGMYWYHSHRHTLTAQQTYAGLAGLLEIGRPDGNLPLVTQNDVPIRDMALQYNFVFDRKGDGHQLNDPNWPQFVSTLKPPEGSQLADGTYSPSLAPVNFAETSEGAQYVTNWYAGPLSPANHRGQNQFVPGNLQSFRGDSTNVPADPSLPDNERDVQYTINGQFQPELKLKPGQTEIWVLANISDFAYMPLRLTETATGKHPQFSIVGQDGNPFTQVQRPVGGDGTRLVVPPASRYAIAVTMPDTGDLVLDMPPLDGAKPVTNPGVLYTNNGTGNPPAELGTVTVDPSVISYADGFFTFPTQTLVHVTPDSGEGRTTPFEPGQNLDAYTSFVDTSVMTLDVKRTLTVSGGFGNEKASNSDPKAFTYEFDDNTFPNIPLIQPRLDSVEEWTITNLNNDEHPMHIHVNDFQVMEIVDPIAGTRTGVQPWGEDNVNVPAPVTDANENALEPASVTLRTKFTEYTGTFVIHCHRLNHEDNGLMATVNVIPEVSTYAVAVPGTPGTPATVQVHDGNGDKVIAAVTPFPAFEGAPTVAMADVNGDMILDLVVGTGAGVAPEVVAYDGNDVGSGPFTAELTRFAPFDEGFRGGVNVAGADIDGNALADNIIVGTGPGTETQVKVFSSTLPTDKGAAPETFSTFTPYPGSQSGVTVATGLVDTASGRASIVTAPGPGEAPRVKTFRYDLFEPTAAAAADGTADEHAGHTGGPRTTSEFLAFDENYLGGVSLSTGWVAGAEGGAKSIVTGMLGGDGTVRVWSSGSRLDGEPGMYLESPNHHSDGAVTFTQIASFAPFAGGAPGTGVQVATTSTTTGADLLVSGSGPGGAEVRKFGLGRPDPQATTLVPLPLGALPALPAAQGSVPVGGR</sequence>
<dbReference type="InterPro" id="IPR008972">
    <property type="entry name" value="Cupredoxin"/>
</dbReference>
<dbReference type="GO" id="GO:0016491">
    <property type="term" value="F:oxidoreductase activity"/>
    <property type="evidence" value="ECO:0007669"/>
    <property type="project" value="UniProtKB-KW"/>
</dbReference>
<dbReference type="Proteomes" id="UP000287519">
    <property type="component" value="Unassembled WGS sequence"/>
</dbReference>
<evidence type="ECO:0000256" key="2">
    <source>
        <dbReference type="ARBA" id="ARBA00023002"/>
    </source>
</evidence>
<dbReference type="PROSITE" id="PS00080">
    <property type="entry name" value="MULTICOPPER_OXIDASE2"/>
    <property type="match status" value="1"/>
</dbReference>
<feature type="domain" description="Plastocyanin-like" evidence="4">
    <location>
        <begin position="575"/>
        <end position="698"/>
    </location>
</feature>
<evidence type="ECO:0008006" key="8">
    <source>
        <dbReference type="Google" id="ProtNLM"/>
    </source>
</evidence>
<reference evidence="6 7" key="1">
    <citation type="submission" date="2018-11" db="EMBL/GenBank/DDBJ databases">
        <title>Microbial catabolism of amino acid.</title>
        <authorList>
            <person name="Hibi M."/>
            <person name="Ogawa J."/>
        </authorList>
    </citation>
    <scope>NUCLEOTIDE SEQUENCE [LARGE SCALE GENOMIC DNA]</scope>
    <source>
        <strain evidence="6 7">C31-06</strain>
    </source>
</reference>
<dbReference type="Gene3D" id="2.60.40.420">
    <property type="entry name" value="Cupredoxins - blue copper proteins"/>
    <property type="match status" value="3"/>
</dbReference>
<evidence type="ECO:0000259" key="5">
    <source>
        <dbReference type="Pfam" id="PF07732"/>
    </source>
</evidence>
<dbReference type="GO" id="GO:0005507">
    <property type="term" value="F:copper ion binding"/>
    <property type="evidence" value="ECO:0007669"/>
    <property type="project" value="InterPro"/>
</dbReference>
<evidence type="ECO:0000259" key="4">
    <source>
        <dbReference type="Pfam" id="PF07731"/>
    </source>
</evidence>
<accession>A0A402CHV9</accession>
<dbReference type="AlphaFoldDB" id="A0A402CHV9"/>
<protein>
    <recommendedName>
        <fullName evidence="8">Multicopper oxidase</fullName>
    </recommendedName>
</protein>
<gene>
    <name evidence="6" type="ORF">Rhow_007284</name>
</gene>
<keyword evidence="2" id="KW-0560">Oxidoreductase</keyword>
<evidence type="ECO:0000313" key="7">
    <source>
        <dbReference type="Proteomes" id="UP000287519"/>
    </source>
</evidence>
<keyword evidence="7" id="KW-1185">Reference proteome</keyword>
<dbReference type="InterPro" id="IPR045087">
    <property type="entry name" value="Cu-oxidase_fam"/>
</dbReference>
<dbReference type="PANTHER" id="PTHR11709">
    <property type="entry name" value="MULTI-COPPER OXIDASE"/>
    <property type="match status" value="1"/>
</dbReference>
<dbReference type="CDD" id="cd13900">
    <property type="entry name" value="CuRO_3_Tth-MCO_like"/>
    <property type="match status" value="1"/>
</dbReference>
<dbReference type="CDD" id="cd13853">
    <property type="entry name" value="CuRO_1_Tth-MCO_like"/>
    <property type="match status" value="1"/>
</dbReference>
<keyword evidence="3" id="KW-0732">Signal</keyword>
<feature type="chain" id="PRO_5038777290" description="Multicopper oxidase" evidence="3">
    <location>
        <begin position="39"/>
        <end position="1072"/>
    </location>
</feature>
<keyword evidence="1" id="KW-0479">Metal-binding</keyword>
<proteinExistence type="predicted"/>
<dbReference type="SUPFAM" id="SSF49503">
    <property type="entry name" value="Cupredoxins"/>
    <property type="match status" value="3"/>
</dbReference>
<dbReference type="Pfam" id="PF07731">
    <property type="entry name" value="Cu-oxidase_2"/>
    <property type="match status" value="1"/>
</dbReference>
<dbReference type="EMBL" id="BHYM01000068">
    <property type="protein sequence ID" value="GCE43155.1"/>
    <property type="molecule type" value="Genomic_DNA"/>
</dbReference>
<feature type="domain" description="Plastocyanin-like" evidence="5">
    <location>
        <begin position="172"/>
        <end position="241"/>
    </location>
</feature>
<dbReference type="PANTHER" id="PTHR11709:SF518">
    <property type="entry name" value="MULTICOPPER OXIDASE"/>
    <property type="match status" value="1"/>
</dbReference>
<evidence type="ECO:0000313" key="6">
    <source>
        <dbReference type="EMBL" id="GCE43155.1"/>
    </source>
</evidence>
<feature type="signal peptide" evidence="3">
    <location>
        <begin position="1"/>
        <end position="38"/>
    </location>
</feature>
<comment type="caution">
    <text evidence="6">The sequence shown here is derived from an EMBL/GenBank/DDBJ whole genome shotgun (WGS) entry which is preliminary data.</text>
</comment>
<organism evidence="6 7">
    <name type="scientific">Rhodococcus wratislaviensis</name>
    <name type="common">Tsukamurella wratislaviensis</name>
    <dbReference type="NCBI Taxonomy" id="44752"/>
    <lineage>
        <taxon>Bacteria</taxon>
        <taxon>Bacillati</taxon>
        <taxon>Actinomycetota</taxon>
        <taxon>Actinomycetes</taxon>
        <taxon>Mycobacteriales</taxon>
        <taxon>Nocardiaceae</taxon>
        <taxon>Rhodococcus</taxon>
    </lineage>
</organism>
<evidence type="ECO:0000256" key="3">
    <source>
        <dbReference type="SAM" id="SignalP"/>
    </source>
</evidence>
<dbReference type="InterPro" id="IPR011706">
    <property type="entry name" value="Cu-oxidase_C"/>
</dbReference>